<keyword evidence="3" id="KW-1185">Reference proteome</keyword>
<dbReference type="EMBL" id="NMUH01003303">
    <property type="protein sequence ID" value="MQM04886.1"/>
    <property type="molecule type" value="Genomic_DNA"/>
</dbReference>
<organism evidence="2 3">
    <name type="scientific">Colocasia esculenta</name>
    <name type="common">Wild taro</name>
    <name type="synonym">Arum esculentum</name>
    <dbReference type="NCBI Taxonomy" id="4460"/>
    <lineage>
        <taxon>Eukaryota</taxon>
        <taxon>Viridiplantae</taxon>
        <taxon>Streptophyta</taxon>
        <taxon>Embryophyta</taxon>
        <taxon>Tracheophyta</taxon>
        <taxon>Spermatophyta</taxon>
        <taxon>Magnoliopsida</taxon>
        <taxon>Liliopsida</taxon>
        <taxon>Araceae</taxon>
        <taxon>Aroideae</taxon>
        <taxon>Colocasieae</taxon>
        <taxon>Colocasia</taxon>
    </lineage>
</organism>
<feature type="region of interest" description="Disordered" evidence="1">
    <location>
        <begin position="79"/>
        <end position="106"/>
    </location>
</feature>
<evidence type="ECO:0000313" key="2">
    <source>
        <dbReference type="EMBL" id="MQM04886.1"/>
    </source>
</evidence>
<gene>
    <name evidence="2" type="ORF">Taro_037689</name>
</gene>
<sequence>MNTIPPPLSPPCPLSPPPPPPSPSPPPTYPPGEPVAMESWERLLGYTCGSLPLPLLLVWDWDFGWNMSEVIPHIEKSTGLRLAPNPGPTASTTTANLKTPSLLSFP</sequence>
<feature type="region of interest" description="Disordered" evidence="1">
    <location>
        <begin position="1"/>
        <end position="34"/>
    </location>
</feature>
<accession>A0A843WAJ1</accession>
<feature type="compositionally biased region" description="Pro residues" evidence="1">
    <location>
        <begin position="1"/>
        <end position="33"/>
    </location>
</feature>
<proteinExistence type="predicted"/>
<evidence type="ECO:0000313" key="3">
    <source>
        <dbReference type="Proteomes" id="UP000652761"/>
    </source>
</evidence>
<dbReference type="AlphaFoldDB" id="A0A843WAJ1"/>
<name>A0A843WAJ1_COLES</name>
<reference evidence="2" key="1">
    <citation type="submission" date="2017-07" db="EMBL/GenBank/DDBJ databases">
        <title>Taro Niue Genome Assembly and Annotation.</title>
        <authorList>
            <person name="Atibalentja N."/>
            <person name="Keating K."/>
            <person name="Fields C.J."/>
        </authorList>
    </citation>
    <scope>NUCLEOTIDE SEQUENCE</scope>
    <source>
        <strain evidence="2">Niue_2</strain>
        <tissue evidence="2">Leaf</tissue>
    </source>
</reference>
<protein>
    <submittedName>
        <fullName evidence="2">Uncharacterized protein</fullName>
    </submittedName>
</protein>
<feature type="compositionally biased region" description="Polar residues" evidence="1">
    <location>
        <begin position="88"/>
        <end position="106"/>
    </location>
</feature>
<evidence type="ECO:0000256" key="1">
    <source>
        <dbReference type="SAM" id="MobiDB-lite"/>
    </source>
</evidence>
<comment type="caution">
    <text evidence="2">The sequence shown here is derived from an EMBL/GenBank/DDBJ whole genome shotgun (WGS) entry which is preliminary data.</text>
</comment>
<dbReference type="Proteomes" id="UP000652761">
    <property type="component" value="Unassembled WGS sequence"/>
</dbReference>